<dbReference type="Gene3D" id="3.40.50.2300">
    <property type="match status" value="1"/>
</dbReference>
<gene>
    <name evidence="8" type="ORF">IM725_11975</name>
</gene>
<dbReference type="InterPro" id="IPR001789">
    <property type="entry name" value="Sig_transdc_resp-reg_receiver"/>
</dbReference>
<dbReference type="PANTHER" id="PTHR48111:SF40">
    <property type="entry name" value="PHOSPHATE REGULON TRANSCRIPTIONAL REGULATORY PROTEIN PHOB"/>
    <property type="match status" value="1"/>
</dbReference>
<sequence length="248" mass="27745">MRIAILEDDPNQSLLFQRLLGMGGYEFESFDSIQALMLGLQLGDYGLLLLDWRLPDGTGEDVIRMLRGSLRSEMPVIVVTANDDERDVVRALNAGADDYVVKPPRAMALLARVQAVLRRVRGEQGVSSGRIGRFAIDVEGRDITCEGRPVRLTQKEFDLAFHLFAALGRTVSRKQLLEQVWNNEPGSSTRTLDTHISRLRRKLGLESEAELRLVSVYGFGYRLEKAESGARLDRRMAGVRSDEDLLAA</sequence>
<keyword evidence="3 5" id="KW-0238">DNA-binding</keyword>
<evidence type="ECO:0000259" key="6">
    <source>
        <dbReference type="PROSITE" id="PS50110"/>
    </source>
</evidence>
<feature type="domain" description="Response regulatory" evidence="6">
    <location>
        <begin position="2"/>
        <end position="117"/>
    </location>
</feature>
<name>A0ABR9SG11_9BURK</name>
<dbReference type="PANTHER" id="PTHR48111">
    <property type="entry name" value="REGULATOR OF RPOS"/>
    <property type="match status" value="1"/>
</dbReference>
<accession>A0ABR9SG11</accession>
<dbReference type="PROSITE" id="PS50110">
    <property type="entry name" value="RESPONSE_REGULATORY"/>
    <property type="match status" value="1"/>
</dbReference>
<reference evidence="8 9" key="1">
    <citation type="submission" date="2020-10" db="EMBL/GenBank/DDBJ databases">
        <title>Draft genome of Ramlibacter aquaticus LMG 30558.</title>
        <authorList>
            <person name="Props R."/>
        </authorList>
    </citation>
    <scope>NUCLEOTIDE SEQUENCE [LARGE SCALE GENOMIC DNA]</scope>
    <source>
        <strain evidence="8 9">LMG 30558</strain>
    </source>
</reference>
<evidence type="ECO:0000256" key="2">
    <source>
        <dbReference type="ARBA" id="ARBA00023012"/>
    </source>
</evidence>
<evidence type="ECO:0000256" key="1">
    <source>
        <dbReference type="ARBA" id="ARBA00022553"/>
    </source>
</evidence>
<evidence type="ECO:0000313" key="9">
    <source>
        <dbReference type="Proteomes" id="UP000715965"/>
    </source>
</evidence>
<feature type="modified residue" description="4-aspartylphosphate" evidence="4">
    <location>
        <position position="51"/>
    </location>
</feature>
<dbReference type="Gene3D" id="1.10.10.10">
    <property type="entry name" value="Winged helix-like DNA-binding domain superfamily/Winged helix DNA-binding domain"/>
    <property type="match status" value="1"/>
</dbReference>
<keyword evidence="9" id="KW-1185">Reference proteome</keyword>
<dbReference type="InterPro" id="IPR001867">
    <property type="entry name" value="OmpR/PhoB-type_DNA-bd"/>
</dbReference>
<feature type="domain" description="OmpR/PhoB-type" evidence="7">
    <location>
        <begin position="126"/>
        <end position="225"/>
    </location>
</feature>
<dbReference type="InterPro" id="IPR016032">
    <property type="entry name" value="Sig_transdc_resp-reg_C-effctor"/>
</dbReference>
<dbReference type="InterPro" id="IPR011006">
    <property type="entry name" value="CheY-like_superfamily"/>
</dbReference>
<evidence type="ECO:0000259" key="7">
    <source>
        <dbReference type="PROSITE" id="PS51755"/>
    </source>
</evidence>
<dbReference type="InterPro" id="IPR036388">
    <property type="entry name" value="WH-like_DNA-bd_sf"/>
</dbReference>
<protein>
    <submittedName>
        <fullName evidence="8">Response regulator transcription factor</fullName>
    </submittedName>
</protein>
<keyword evidence="2" id="KW-0902">Two-component regulatory system</keyword>
<proteinExistence type="predicted"/>
<dbReference type="CDD" id="cd00383">
    <property type="entry name" value="trans_reg_C"/>
    <property type="match status" value="1"/>
</dbReference>
<evidence type="ECO:0000256" key="3">
    <source>
        <dbReference type="ARBA" id="ARBA00023125"/>
    </source>
</evidence>
<dbReference type="Pfam" id="PF00072">
    <property type="entry name" value="Response_reg"/>
    <property type="match status" value="1"/>
</dbReference>
<comment type="caution">
    <text evidence="8">The sequence shown here is derived from an EMBL/GenBank/DDBJ whole genome shotgun (WGS) entry which is preliminary data.</text>
</comment>
<dbReference type="SMART" id="SM00448">
    <property type="entry name" value="REC"/>
    <property type="match status" value="1"/>
</dbReference>
<dbReference type="SMART" id="SM00862">
    <property type="entry name" value="Trans_reg_C"/>
    <property type="match status" value="1"/>
</dbReference>
<dbReference type="Proteomes" id="UP000715965">
    <property type="component" value="Unassembled WGS sequence"/>
</dbReference>
<dbReference type="RefSeq" id="WP_193780831.1">
    <property type="nucleotide sequence ID" value="NZ_JADDOJ010000045.1"/>
</dbReference>
<evidence type="ECO:0000313" key="8">
    <source>
        <dbReference type="EMBL" id="MBE7941289.1"/>
    </source>
</evidence>
<dbReference type="Pfam" id="PF00486">
    <property type="entry name" value="Trans_reg_C"/>
    <property type="match status" value="1"/>
</dbReference>
<dbReference type="Gene3D" id="6.10.250.690">
    <property type="match status" value="1"/>
</dbReference>
<dbReference type="PROSITE" id="PS51755">
    <property type="entry name" value="OMPR_PHOB"/>
    <property type="match status" value="1"/>
</dbReference>
<evidence type="ECO:0000256" key="5">
    <source>
        <dbReference type="PROSITE-ProRule" id="PRU01091"/>
    </source>
</evidence>
<feature type="DNA-binding region" description="OmpR/PhoB-type" evidence="5">
    <location>
        <begin position="126"/>
        <end position="225"/>
    </location>
</feature>
<dbReference type="EMBL" id="JADDOJ010000045">
    <property type="protein sequence ID" value="MBE7941289.1"/>
    <property type="molecule type" value="Genomic_DNA"/>
</dbReference>
<dbReference type="InterPro" id="IPR039420">
    <property type="entry name" value="WalR-like"/>
</dbReference>
<keyword evidence="1 4" id="KW-0597">Phosphoprotein</keyword>
<dbReference type="SUPFAM" id="SSF46894">
    <property type="entry name" value="C-terminal effector domain of the bipartite response regulators"/>
    <property type="match status" value="1"/>
</dbReference>
<evidence type="ECO:0000256" key="4">
    <source>
        <dbReference type="PROSITE-ProRule" id="PRU00169"/>
    </source>
</evidence>
<dbReference type="SUPFAM" id="SSF52172">
    <property type="entry name" value="CheY-like"/>
    <property type="match status" value="1"/>
</dbReference>
<organism evidence="8 9">
    <name type="scientific">Ramlibacter aquaticus</name>
    <dbReference type="NCBI Taxonomy" id="2780094"/>
    <lineage>
        <taxon>Bacteria</taxon>
        <taxon>Pseudomonadati</taxon>
        <taxon>Pseudomonadota</taxon>
        <taxon>Betaproteobacteria</taxon>
        <taxon>Burkholderiales</taxon>
        <taxon>Comamonadaceae</taxon>
        <taxon>Ramlibacter</taxon>
    </lineage>
</organism>